<dbReference type="PROSITE" id="PS00374">
    <property type="entry name" value="MGMT"/>
    <property type="match status" value="1"/>
</dbReference>
<dbReference type="SUPFAM" id="SSF53155">
    <property type="entry name" value="Methylated DNA-protein cysteine methyltransferase domain"/>
    <property type="match status" value="1"/>
</dbReference>
<proteinExistence type="inferred from homology"/>
<comment type="similarity">
    <text evidence="2">Belongs to the MGMT family.</text>
</comment>
<dbReference type="InterPro" id="IPR009057">
    <property type="entry name" value="Homeodomain-like_sf"/>
</dbReference>
<keyword evidence="7" id="KW-0805">Transcription regulation</keyword>
<name>A0A1Y6B6C9_9PROT</name>
<dbReference type="GO" id="GO:0003908">
    <property type="term" value="F:methylated-DNA-[protein]-cysteine S-methyltransferase activity"/>
    <property type="evidence" value="ECO:0007669"/>
    <property type="project" value="UniProtKB-EC"/>
</dbReference>
<dbReference type="InterPro" id="IPR036631">
    <property type="entry name" value="MGMT_N_sf"/>
</dbReference>
<dbReference type="InterPro" id="IPR014048">
    <property type="entry name" value="MethylDNA_cys_MeTrfase_DNA-bd"/>
</dbReference>
<organism evidence="13 14">
    <name type="scientific">Tistlia consotensis USBA 355</name>
    <dbReference type="NCBI Taxonomy" id="560819"/>
    <lineage>
        <taxon>Bacteria</taxon>
        <taxon>Pseudomonadati</taxon>
        <taxon>Pseudomonadota</taxon>
        <taxon>Alphaproteobacteria</taxon>
        <taxon>Rhodospirillales</taxon>
        <taxon>Rhodovibrionaceae</taxon>
        <taxon>Tistlia</taxon>
    </lineage>
</organism>
<feature type="domain" description="HTH araC/xylS-type" evidence="12">
    <location>
        <begin position="69"/>
        <end position="166"/>
    </location>
</feature>
<evidence type="ECO:0000256" key="11">
    <source>
        <dbReference type="SAM" id="MobiDB-lite"/>
    </source>
</evidence>
<accession>A0A1Y6B6C9</accession>
<evidence type="ECO:0000313" key="14">
    <source>
        <dbReference type="Proteomes" id="UP000192917"/>
    </source>
</evidence>
<evidence type="ECO:0000256" key="6">
    <source>
        <dbReference type="ARBA" id="ARBA00022763"/>
    </source>
</evidence>
<dbReference type="EMBL" id="FWZX01000001">
    <property type="protein sequence ID" value="SME94436.1"/>
    <property type="molecule type" value="Genomic_DNA"/>
</dbReference>
<feature type="region of interest" description="Disordered" evidence="11">
    <location>
        <begin position="1"/>
        <end position="63"/>
    </location>
</feature>
<feature type="compositionally biased region" description="Basic and acidic residues" evidence="11">
    <location>
        <begin position="10"/>
        <end position="28"/>
    </location>
</feature>
<dbReference type="SMART" id="SM00342">
    <property type="entry name" value="HTH_ARAC"/>
    <property type="match status" value="1"/>
</dbReference>
<evidence type="ECO:0000256" key="3">
    <source>
        <dbReference type="ARBA" id="ARBA00011918"/>
    </source>
</evidence>
<keyword evidence="8" id="KW-0804">Transcription</keyword>
<dbReference type="Pfam" id="PF01035">
    <property type="entry name" value="DNA_binding_1"/>
    <property type="match status" value="1"/>
</dbReference>
<evidence type="ECO:0000259" key="12">
    <source>
        <dbReference type="PROSITE" id="PS01124"/>
    </source>
</evidence>
<dbReference type="InterPro" id="IPR008332">
    <property type="entry name" value="MethylG_MeTrfase_N"/>
</dbReference>
<dbReference type="FunFam" id="1.10.10.10:FF:000214">
    <property type="entry name" value="Methylated-DNA--protein-cysteine methyltransferase"/>
    <property type="match status" value="1"/>
</dbReference>
<dbReference type="STRING" id="560819.SAMN05428998_101679"/>
<dbReference type="SUPFAM" id="SSF46767">
    <property type="entry name" value="Methylated DNA-protein cysteine methyltransferase, C-terminal domain"/>
    <property type="match status" value="1"/>
</dbReference>
<dbReference type="InterPro" id="IPR036217">
    <property type="entry name" value="MethylDNA_cys_MeTrfase_DNAb"/>
</dbReference>
<keyword evidence="6" id="KW-0227">DNA damage</keyword>
<comment type="catalytic activity">
    <reaction evidence="1">
        <text>a 4-O-methyl-thymidine in DNA + L-cysteinyl-[protein] = a thymidine in DNA + S-methyl-L-cysteinyl-[protein]</text>
        <dbReference type="Rhea" id="RHEA:53428"/>
        <dbReference type="Rhea" id="RHEA-COMP:10131"/>
        <dbReference type="Rhea" id="RHEA-COMP:10132"/>
        <dbReference type="Rhea" id="RHEA-COMP:13555"/>
        <dbReference type="Rhea" id="RHEA-COMP:13556"/>
        <dbReference type="ChEBI" id="CHEBI:29950"/>
        <dbReference type="ChEBI" id="CHEBI:82612"/>
        <dbReference type="ChEBI" id="CHEBI:137386"/>
        <dbReference type="ChEBI" id="CHEBI:137387"/>
        <dbReference type="EC" id="2.1.1.63"/>
    </reaction>
</comment>
<dbReference type="EC" id="2.1.1.63" evidence="3"/>
<dbReference type="CDD" id="cd06445">
    <property type="entry name" value="ATase"/>
    <property type="match status" value="1"/>
</dbReference>
<dbReference type="Gene3D" id="3.30.160.70">
    <property type="entry name" value="Methylated DNA-protein cysteine methyltransferase domain"/>
    <property type="match status" value="1"/>
</dbReference>
<dbReference type="InterPro" id="IPR018060">
    <property type="entry name" value="HTH_AraC"/>
</dbReference>
<evidence type="ECO:0000256" key="2">
    <source>
        <dbReference type="ARBA" id="ARBA00008711"/>
    </source>
</evidence>
<evidence type="ECO:0000313" key="13">
    <source>
        <dbReference type="EMBL" id="SME94436.1"/>
    </source>
</evidence>
<evidence type="ECO:0000256" key="4">
    <source>
        <dbReference type="ARBA" id="ARBA00022603"/>
    </source>
</evidence>
<dbReference type="Gene3D" id="1.10.10.60">
    <property type="entry name" value="Homeodomain-like"/>
    <property type="match status" value="1"/>
</dbReference>
<gene>
    <name evidence="13" type="ORF">SAMN05428998_101679</name>
</gene>
<dbReference type="Pfam" id="PF12833">
    <property type="entry name" value="HTH_18"/>
    <property type="match status" value="1"/>
</dbReference>
<evidence type="ECO:0000256" key="10">
    <source>
        <dbReference type="ARBA" id="ARBA00049348"/>
    </source>
</evidence>
<keyword evidence="5 13" id="KW-0808">Transferase</keyword>
<keyword evidence="4 13" id="KW-0489">Methyltransferase</keyword>
<dbReference type="AlphaFoldDB" id="A0A1Y6B6C9"/>
<dbReference type="PROSITE" id="PS01124">
    <property type="entry name" value="HTH_ARAC_FAMILY_2"/>
    <property type="match status" value="1"/>
</dbReference>
<dbReference type="Pfam" id="PF02870">
    <property type="entry name" value="Methyltransf_1N"/>
    <property type="match status" value="1"/>
</dbReference>
<dbReference type="InterPro" id="IPR036388">
    <property type="entry name" value="WH-like_DNA-bd_sf"/>
</dbReference>
<evidence type="ECO:0000256" key="1">
    <source>
        <dbReference type="ARBA" id="ARBA00001286"/>
    </source>
</evidence>
<dbReference type="GO" id="GO:0003700">
    <property type="term" value="F:DNA-binding transcription factor activity"/>
    <property type="evidence" value="ECO:0007669"/>
    <property type="project" value="InterPro"/>
</dbReference>
<keyword evidence="9" id="KW-0234">DNA repair</keyword>
<sequence length="338" mass="36941">MDAGLLTPEPIDRDSRDSRRHDASERRGPAQVRPAQARPVEARPVGTRPAEAKPAQHRRASTRQVAAVEEACRLLDDPESERLTLAELAERVALSPWHLQRLFKKLLGVSPREYAEARRSARFRAELREHGRVAEATYGAGYGSSSRVYEDCARRLGMTPATYAKGGNGARIVYAVTPSPLGRLLVAATAKGLCFLALGEDERRLVAELKAEFPSAASIEHDELSIKPSVEAVLAFIAGETPHLDLPLDVRATAFQRRVWNELVAIPYGETMTYAELAERLGLPKGQRAVARACATNPVSLVIPCHRVLRDDGALGGFRWGIDRKAGMLTTEAKGTKA</sequence>
<evidence type="ECO:0000256" key="8">
    <source>
        <dbReference type="ARBA" id="ARBA00023163"/>
    </source>
</evidence>
<evidence type="ECO:0000256" key="7">
    <source>
        <dbReference type="ARBA" id="ARBA00023015"/>
    </source>
</evidence>
<dbReference type="GO" id="GO:0043565">
    <property type="term" value="F:sequence-specific DNA binding"/>
    <property type="evidence" value="ECO:0007669"/>
    <property type="project" value="InterPro"/>
</dbReference>
<dbReference type="GO" id="GO:0032259">
    <property type="term" value="P:methylation"/>
    <property type="evidence" value="ECO:0007669"/>
    <property type="project" value="UniProtKB-KW"/>
</dbReference>
<dbReference type="GO" id="GO:0006281">
    <property type="term" value="P:DNA repair"/>
    <property type="evidence" value="ECO:0007669"/>
    <property type="project" value="UniProtKB-KW"/>
</dbReference>
<keyword evidence="14" id="KW-1185">Reference proteome</keyword>
<dbReference type="Proteomes" id="UP000192917">
    <property type="component" value="Unassembled WGS sequence"/>
</dbReference>
<dbReference type="SUPFAM" id="SSF46689">
    <property type="entry name" value="Homeodomain-like"/>
    <property type="match status" value="1"/>
</dbReference>
<reference evidence="13 14" key="1">
    <citation type="submission" date="2017-04" db="EMBL/GenBank/DDBJ databases">
        <authorList>
            <person name="Afonso C.L."/>
            <person name="Miller P.J."/>
            <person name="Scott M.A."/>
            <person name="Spackman E."/>
            <person name="Goraichik I."/>
            <person name="Dimitrov K.M."/>
            <person name="Suarez D.L."/>
            <person name="Swayne D.E."/>
        </authorList>
    </citation>
    <scope>NUCLEOTIDE SEQUENCE [LARGE SCALE GENOMIC DNA]</scope>
    <source>
        <strain evidence="13 14">USBA 355</strain>
    </source>
</reference>
<protein>
    <recommendedName>
        <fullName evidence="3">methylated-DNA--[protein]-cysteine S-methyltransferase</fullName>
        <ecNumber evidence="3">2.1.1.63</ecNumber>
    </recommendedName>
</protein>
<dbReference type="InterPro" id="IPR001497">
    <property type="entry name" value="MethylDNA_cys_MeTrfase_AS"/>
</dbReference>
<dbReference type="NCBIfam" id="TIGR00589">
    <property type="entry name" value="ogt"/>
    <property type="match status" value="1"/>
</dbReference>
<evidence type="ECO:0000256" key="5">
    <source>
        <dbReference type="ARBA" id="ARBA00022679"/>
    </source>
</evidence>
<dbReference type="PANTHER" id="PTHR10815">
    <property type="entry name" value="METHYLATED-DNA--PROTEIN-CYSTEINE METHYLTRANSFERASE"/>
    <property type="match status" value="1"/>
</dbReference>
<evidence type="ECO:0000256" key="9">
    <source>
        <dbReference type="ARBA" id="ARBA00023204"/>
    </source>
</evidence>
<dbReference type="Gene3D" id="1.10.10.10">
    <property type="entry name" value="Winged helix-like DNA-binding domain superfamily/Winged helix DNA-binding domain"/>
    <property type="match status" value="1"/>
</dbReference>
<dbReference type="PANTHER" id="PTHR10815:SF14">
    <property type="entry name" value="BIFUNCTIONAL TRANSCRIPTIONAL ACTIVATOR_DNA REPAIR ENZYME ADA"/>
    <property type="match status" value="1"/>
</dbReference>
<comment type="catalytic activity">
    <reaction evidence="10">
        <text>a 6-O-methyl-2'-deoxyguanosine in DNA + L-cysteinyl-[protein] = S-methyl-L-cysteinyl-[protein] + a 2'-deoxyguanosine in DNA</text>
        <dbReference type="Rhea" id="RHEA:24000"/>
        <dbReference type="Rhea" id="RHEA-COMP:10131"/>
        <dbReference type="Rhea" id="RHEA-COMP:10132"/>
        <dbReference type="Rhea" id="RHEA-COMP:11367"/>
        <dbReference type="Rhea" id="RHEA-COMP:11368"/>
        <dbReference type="ChEBI" id="CHEBI:29950"/>
        <dbReference type="ChEBI" id="CHEBI:82612"/>
        <dbReference type="ChEBI" id="CHEBI:85445"/>
        <dbReference type="ChEBI" id="CHEBI:85448"/>
        <dbReference type="EC" id="2.1.1.63"/>
    </reaction>
</comment>